<dbReference type="KEGG" id="bor:COCMIDRAFT_8969"/>
<sequence>MAIYYDQKHSPINIRDIVYLWVTRKLNKGYRIPHSSTLNVIKTGLFKVLERIGKGAVRLDLPAHIKIHLVVSIVHLSPAQTDPYGRALVTVGRVTEAAEDVSVADVPELTTTPAVDAPPALPTAPGEAQRYIVDRILTKELRRKLGTK</sequence>
<dbReference type="RefSeq" id="XP_007692180.1">
    <property type="nucleotide sequence ID" value="XM_007693990.1"/>
</dbReference>
<organism evidence="2 3">
    <name type="scientific">Bipolaris oryzae ATCC 44560</name>
    <dbReference type="NCBI Taxonomy" id="930090"/>
    <lineage>
        <taxon>Eukaryota</taxon>
        <taxon>Fungi</taxon>
        <taxon>Dikarya</taxon>
        <taxon>Ascomycota</taxon>
        <taxon>Pezizomycotina</taxon>
        <taxon>Dothideomycetes</taxon>
        <taxon>Pleosporomycetidae</taxon>
        <taxon>Pleosporales</taxon>
        <taxon>Pleosporineae</taxon>
        <taxon>Pleosporaceae</taxon>
        <taxon>Bipolaris</taxon>
    </lineage>
</organism>
<name>W6YUQ4_COCMI</name>
<dbReference type="OrthoDB" id="4365225at2759"/>
<protein>
    <recommendedName>
        <fullName evidence="1">Tf2-1-like SH3-like domain-containing protein</fullName>
    </recommendedName>
</protein>
<dbReference type="InterPro" id="IPR056924">
    <property type="entry name" value="SH3_Tf2-1"/>
</dbReference>
<feature type="domain" description="Tf2-1-like SH3-like" evidence="1">
    <location>
        <begin position="16"/>
        <end position="78"/>
    </location>
</feature>
<keyword evidence="3" id="KW-1185">Reference proteome</keyword>
<evidence type="ECO:0000313" key="3">
    <source>
        <dbReference type="Proteomes" id="UP000054032"/>
    </source>
</evidence>
<gene>
    <name evidence="2" type="ORF">COCMIDRAFT_8969</name>
</gene>
<dbReference type="HOGENOM" id="CLU_1758492_0_0_1"/>
<proteinExistence type="predicted"/>
<dbReference type="AlphaFoldDB" id="W6YUQ4"/>
<dbReference type="GeneID" id="19127523"/>
<dbReference type="EMBL" id="KI964110">
    <property type="protein sequence ID" value="EUC41288.1"/>
    <property type="molecule type" value="Genomic_DNA"/>
</dbReference>
<evidence type="ECO:0000313" key="2">
    <source>
        <dbReference type="EMBL" id="EUC41288.1"/>
    </source>
</evidence>
<evidence type="ECO:0000259" key="1">
    <source>
        <dbReference type="Pfam" id="PF24626"/>
    </source>
</evidence>
<dbReference type="STRING" id="930090.W6YUQ4"/>
<accession>W6YUQ4</accession>
<reference evidence="2 3" key="1">
    <citation type="journal article" date="2013" name="PLoS Genet.">
        <title>Comparative genome structure, secondary metabolite, and effector coding capacity across Cochliobolus pathogens.</title>
        <authorList>
            <person name="Condon B.J."/>
            <person name="Leng Y."/>
            <person name="Wu D."/>
            <person name="Bushley K.E."/>
            <person name="Ohm R.A."/>
            <person name="Otillar R."/>
            <person name="Martin J."/>
            <person name="Schackwitz W."/>
            <person name="Grimwood J."/>
            <person name="MohdZainudin N."/>
            <person name="Xue C."/>
            <person name="Wang R."/>
            <person name="Manning V.A."/>
            <person name="Dhillon B."/>
            <person name="Tu Z.J."/>
            <person name="Steffenson B.J."/>
            <person name="Salamov A."/>
            <person name="Sun H."/>
            <person name="Lowry S."/>
            <person name="LaButti K."/>
            <person name="Han J."/>
            <person name="Copeland A."/>
            <person name="Lindquist E."/>
            <person name="Barry K."/>
            <person name="Schmutz J."/>
            <person name="Baker S.E."/>
            <person name="Ciuffetti L.M."/>
            <person name="Grigoriev I.V."/>
            <person name="Zhong S."/>
            <person name="Turgeon B.G."/>
        </authorList>
    </citation>
    <scope>NUCLEOTIDE SEQUENCE [LARGE SCALE GENOMIC DNA]</scope>
    <source>
        <strain evidence="2 3">ATCC 44560</strain>
    </source>
</reference>
<dbReference type="Proteomes" id="UP000054032">
    <property type="component" value="Unassembled WGS sequence"/>
</dbReference>
<dbReference type="Pfam" id="PF24626">
    <property type="entry name" value="SH3_Tf2-1"/>
    <property type="match status" value="1"/>
</dbReference>